<sequence>MITNTHESKRKEISWNASTYLDKVHLKDLNTRSTGELERQASIGPCYKKTLPFGEPSGISIFLPKKNLDYSKSKEFEIPKDYIEVSRKKENIEFKVADCHCETLFGNLKGKLETFRGKIKHALHM</sequence>
<evidence type="ECO:0000313" key="2">
    <source>
        <dbReference type="Proteomes" id="UP000814243"/>
    </source>
</evidence>
<organism evidence="1 2">
    <name type="scientific">Spodoptera exigua</name>
    <name type="common">Beet armyworm</name>
    <name type="synonym">Noctua fulgens</name>
    <dbReference type="NCBI Taxonomy" id="7107"/>
    <lineage>
        <taxon>Eukaryota</taxon>
        <taxon>Metazoa</taxon>
        <taxon>Ecdysozoa</taxon>
        <taxon>Arthropoda</taxon>
        <taxon>Hexapoda</taxon>
        <taxon>Insecta</taxon>
        <taxon>Pterygota</taxon>
        <taxon>Neoptera</taxon>
        <taxon>Endopterygota</taxon>
        <taxon>Lepidoptera</taxon>
        <taxon>Glossata</taxon>
        <taxon>Ditrysia</taxon>
        <taxon>Noctuoidea</taxon>
        <taxon>Noctuidae</taxon>
        <taxon>Amphipyrinae</taxon>
        <taxon>Spodoptera</taxon>
    </lineage>
</organism>
<evidence type="ECO:0000313" key="1">
    <source>
        <dbReference type="EMBL" id="KAH9628829.1"/>
    </source>
</evidence>
<gene>
    <name evidence="1" type="ORF">HF086_004989</name>
</gene>
<name>A0A922M1W5_SPOEX</name>
<proteinExistence type="predicted"/>
<dbReference type="Proteomes" id="UP000814243">
    <property type="component" value="Unassembled WGS sequence"/>
</dbReference>
<accession>A0A922M1W5</accession>
<comment type="caution">
    <text evidence="1">The sequence shown here is derived from an EMBL/GenBank/DDBJ whole genome shotgun (WGS) entry which is preliminary data.</text>
</comment>
<protein>
    <submittedName>
        <fullName evidence="1">Uncharacterized protein</fullName>
    </submittedName>
</protein>
<reference evidence="1" key="1">
    <citation type="journal article" date="2021" name="G3 (Bethesda)">
        <title>Genome and transcriptome analysis of the beet armyworm Spodoptera exigua reveals targets for pest control. .</title>
        <authorList>
            <person name="Simon S."/>
            <person name="Breeschoten T."/>
            <person name="Jansen H.J."/>
            <person name="Dirks R.P."/>
            <person name="Schranz M.E."/>
            <person name="Ros V.I.D."/>
        </authorList>
    </citation>
    <scope>NUCLEOTIDE SEQUENCE</scope>
    <source>
        <strain evidence="1">TB_SE_WUR_2020</strain>
    </source>
</reference>
<dbReference type="EMBL" id="JACEFF010000894">
    <property type="protein sequence ID" value="KAH9628829.1"/>
    <property type="molecule type" value="Genomic_DNA"/>
</dbReference>
<dbReference type="AlphaFoldDB" id="A0A922M1W5"/>